<dbReference type="AlphaFoldDB" id="A0A8G0P5V5"/>
<dbReference type="KEGG" id="fdv:JJC05_03710"/>
<dbReference type="Proteomes" id="UP000824721">
    <property type="component" value="Chromosome"/>
</dbReference>
<name>A0A8G0P5V5_9FLAO</name>
<dbReference type="CDD" id="cd02440">
    <property type="entry name" value="AdoMet_MTases"/>
    <property type="match status" value="1"/>
</dbReference>
<evidence type="ECO:0000259" key="1">
    <source>
        <dbReference type="Pfam" id="PF05050"/>
    </source>
</evidence>
<dbReference type="GO" id="GO:0032259">
    <property type="term" value="P:methylation"/>
    <property type="evidence" value="ECO:0007669"/>
    <property type="project" value="UniProtKB-KW"/>
</dbReference>
<dbReference type="NCBIfam" id="TIGR01444">
    <property type="entry name" value="fkbM_fam"/>
    <property type="match status" value="1"/>
</dbReference>
<dbReference type="InterPro" id="IPR029063">
    <property type="entry name" value="SAM-dependent_MTases_sf"/>
</dbReference>
<protein>
    <submittedName>
        <fullName evidence="2">FkbM family methyltransferase</fullName>
    </submittedName>
</protein>
<gene>
    <name evidence="2" type="ORF">JJC05_03710</name>
</gene>
<keyword evidence="2" id="KW-0808">Transferase</keyword>
<feature type="domain" description="Methyltransferase FkbM" evidence="1">
    <location>
        <begin position="108"/>
        <end position="261"/>
    </location>
</feature>
<dbReference type="PANTHER" id="PTHR34203">
    <property type="entry name" value="METHYLTRANSFERASE, FKBM FAMILY PROTEIN"/>
    <property type="match status" value="1"/>
</dbReference>
<keyword evidence="2" id="KW-0489">Methyltransferase</keyword>
<dbReference type="SUPFAM" id="SSF53335">
    <property type="entry name" value="S-adenosyl-L-methionine-dependent methyltransferases"/>
    <property type="match status" value="1"/>
</dbReference>
<dbReference type="EMBL" id="CP067378">
    <property type="protein sequence ID" value="QYS89416.1"/>
    <property type="molecule type" value="Genomic_DNA"/>
</dbReference>
<organism evidence="2">
    <name type="scientific">Flavobacterium columnare</name>
    <dbReference type="NCBI Taxonomy" id="996"/>
    <lineage>
        <taxon>Bacteria</taxon>
        <taxon>Pseudomonadati</taxon>
        <taxon>Bacteroidota</taxon>
        <taxon>Flavobacteriia</taxon>
        <taxon>Flavobacteriales</taxon>
        <taxon>Flavobacteriaceae</taxon>
        <taxon>Flavobacterium</taxon>
    </lineage>
</organism>
<accession>A0A8G0P5V5</accession>
<evidence type="ECO:0000313" key="2">
    <source>
        <dbReference type="EMBL" id="QYS89416.1"/>
    </source>
</evidence>
<dbReference type="InterPro" id="IPR052514">
    <property type="entry name" value="SAM-dependent_MTase"/>
</dbReference>
<dbReference type="InterPro" id="IPR006342">
    <property type="entry name" value="FkbM_mtfrase"/>
</dbReference>
<dbReference type="GO" id="GO:0008168">
    <property type="term" value="F:methyltransferase activity"/>
    <property type="evidence" value="ECO:0007669"/>
    <property type="project" value="UniProtKB-KW"/>
</dbReference>
<proteinExistence type="predicted"/>
<reference evidence="2" key="1">
    <citation type="submission" date="2020-12" db="EMBL/GenBank/DDBJ databases">
        <title>Genome sequencing of genetic groups of Flavobacterium columnare.</title>
        <authorList>
            <person name="Waldbieser G.C."/>
            <person name="Griffin M.J."/>
            <person name="LaFrentz B.R."/>
        </authorList>
    </citation>
    <scope>NUCLEOTIDE SEQUENCE</scope>
    <source>
        <strain evidence="2">90-106</strain>
    </source>
</reference>
<dbReference type="Gene3D" id="3.40.50.150">
    <property type="entry name" value="Vaccinia Virus protein VP39"/>
    <property type="match status" value="1"/>
</dbReference>
<dbReference type="PANTHER" id="PTHR34203:SF15">
    <property type="entry name" value="SLL1173 PROTEIN"/>
    <property type="match status" value="1"/>
</dbReference>
<dbReference type="Pfam" id="PF05050">
    <property type="entry name" value="Methyltransf_21"/>
    <property type="match status" value="1"/>
</dbReference>
<sequence>MKSNGNKVNIGQQNFRNDNKKIKKRFLKFKSHPLTKSNPYGALFRYLLFNLGAIINNKPKVYRWVNGLKFYAQKGDAGIVPNIYFKLFDYEDSMFVINNISSQDVFVDIGANVGHFSLLAANNGAQVYAFEPIKETFEKLKRNVELNILENVELYNVGVGNKNEFLNFTTNKDVMNSVALDNEAEVRKIKVLVLDEVLINVNPTMLKIDVEGYELFVLQGADQILKAPSLKYILIEINNSSTKFNVEDEVIHDTLLLYGFKPCKYDVVMNKMILIETFRKDKFNTLYIR</sequence>